<evidence type="ECO:0000313" key="5">
    <source>
        <dbReference type="WBParaSite" id="jg18651"/>
    </source>
</evidence>
<reference evidence="5" key="1">
    <citation type="submission" date="2022-11" db="UniProtKB">
        <authorList>
            <consortium name="WormBaseParasite"/>
        </authorList>
    </citation>
    <scope>IDENTIFICATION</scope>
</reference>
<name>A0A915DFC4_9BILA</name>
<evidence type="ECO:0000259" key="3">
    <source>
        <dbReference type="PROSITE" id="PS01033"/>
    </source>
</evidence>
<keyword evidence="1" id="KW-0813">Transport</keyword>
<dbReference type="WBParaSite" id="jg18651">
    <property type="protein sequence ID" value="jg18651"/>
    <property type="gene ID" value="jg18651"/>
</dbReference>
<organism evidence="4 5">
    <name type="scientific">Ditylenchus dipsaci</name>
    <dbReference type="NCBI Taxonomy" id="166011"/>
    <lineage>
        <taxon>Eukaryota</taxon>
        <taxon>Metazoa</taxon>
        <taxon>Ecdysozoa</taxon>
        <taxon>Nematoda</taxon>
        <taxon>Chromadorea</taxon>
        <taxon>Rhabditida</taxon>
        <taxon>Tylenchina</taxon>
        <taxon>Tylenchomorpha</taxon>
        <taxon>Sphaerularioidea</taxon>
        <taxon>Anguinidae</taxon>
        <taxon>Anguininae</taxon>
        <taxon>Ditylenchus</taxon>
    </lineage>
</organism>
<dbReference type="InterPro" id="IPR009050">
    <property type="entry name" value="Globin-like_sf"/>
</dbReference>
<dbReference type="SUPFAM" id="SSF46458">
    <property type="entry name" value="Globin-like"/>
    <property type="match status" value="1"/>
</dbReference>
<evidence type="ECO:0000313" key="4">
    <source>
        <dbReference type="Proteomes" id="UP000887574"/>
    </source>
</evidence>
<dbReference type="InterPro" id="IPR053341">
    <property type="entry name" value="Oxidative_stress_globin-like"/>
</dbReference>
<dbReference type="GO" id="GO:0019825">
    <property type="term" value="F:oxygen binding"/>
    <property type="evidence" value="ECO:0007669"/>
    <property type="project" value="InterPro"/>
</dbReference>
<dbReference type="Proteomes" id="UP000887574">
    <property type="component" value="Unplaced"/>
</dbReference>
<keyword evidence="1" id="KW-0479">Metal-binding</keyword>
<dbReference type="PROSITE" id="PS01033">
    <property type="entry name" value="GLOBIN"/>
    <property type="match status" value="1"/>
</dbReference>
<proteinExistence type="inferred from homology"/>
<dbReference type="GO" id="GO:0020037">
    <property type="term" value="F:heme binding"/>
    <property type="evidence" value="ECO:0007669"/>
    <property type="project" value="InterPro"/>
</dbReference>
<dbReference type="Pfam" id="PF00042">
    <property type="entry name" value="Globin"/>
    <property type="match status" value="1"/>
</dbReference>
<evidence type="ECO:0000256" key="2">
    <source>
        <dbReference type="SAM" id="MobiDB-lite"/>
    </source>
</evidence>
<dbReference type="InterPro" id="IPR012292">
    <property type="entry name" value="Globin/Proto"/>
</dbReference>
<keyword evidence="1" id="KW-0561">Oxygen transport</keyword>
<dbReference type="PANTHER" id="PTHR47768">
    <property type="entry name" value="GLOBIN RELATED-RELATED"/>
    <property type="match status" value="1"/>
</dbReference>
<dbReference type="CDD" id="cd01040">
    <property type="entry name" value="Mb-like"/>
    <property type="match status" value="1"/>
</dbReference>
<dbReference type="GO" id="GO:0005344">
    <property type="term" value="F:oxygen carrier activity"/>
    <property type="evidence" value="ECO:0007669"/>
    <property type="project" value="UniProtKB-KW"/>
</dbReference>
<accession>A0A915DFC4</accession>
<dbReference type="InterPro" id="IPR044399">
    <property type="entry name" value="Mb-like_M"/>
</dbReference>
<keyword evidence="1" id="KW-0408">Iron</keyword>
<sequence length="315" mass="36279">MHTYLRNFELQDKNSECVLQLNGQRTSQDGARALHFIAHVFSPSSTTNVQPASTVTANHSKKEEPREVLGSIQTKPVADVMNRPNGQVPVVSNRAASNGDDHASSKFFDANKQPSINPLPERARSLNSEQIAVWEPDDEEKELVKRTWSDDFDFLYELGSAIYSYIFETNPHTKVLFPNIHRHGDKWRDSQEFRSQALRFVQTLSHAVKNLHHMEDRLAPHLYKIGERHVKFADRGFKPEYWDCFLDAMEYSLVEHINSLSDFSEHQREGATTVWRRLAFYIITHMKHGYNNLLAKQRLQPETGSMSSLDKATKK</sequence>
<feature type="region of interest" description="Disordered" evidence="2">
    <location>
        <begin position="45"/>
        <end position="69"/>
    </location>
</feature>
<dbReference type="Gene3D" id="1.10.490.10">
    <property type="entry name" value="Globins"/>
    <property type="match status" value="1"/>
</dbReference>
<protein>
    <submittedName>
        <fullName evidence="5">Globin family profile domain-containing protein</fullName>
    </submittedName>
</protein>
<keyword evidence="1" id="KW-0349">Heme</keyword>
<keyword evidence="4" id="KW-1185">Reference proteome</keyword>
<feature type="region of interest" description="Disordered" evidence="2">
    <location>
        <begin position="95"/>
        <end position="117"/>
    </location>
</feature>
<feature type="domain" description="Globin" evidence="3">
    <location>
        <begin position="133"/>
        <end position="287"/>
    </location>
</feature>
<dbReference type="PANTHER" id="PTHR47768:SF1">
    <property type="entry name" value="GLOBIN FAMILY PROFILE DOMAIN-CONTAINING PROTEIN"/>
    <property type="match status" value="1"/>
</dbReference>
<comment type="similarity">
    <text evidence="1">Belongs to the globin family.</text>
</comment>
<dbReference type="InterPro" id="IPR000971">
    <property type="entry name" value="Globin"/>
</dbReference>
<evidence type="ECO:0000256" key="1">
    <source>
        <dbReference type="RuleBase" id="RU000356"/>
    </source>
</evidence>
<dbReference type="AlphaFoldDB" id="A0A915DFC4"/>
<feature type="compositionally biased region" description="Polar residues" evidence="2">
    <location>
        <begin position="45"/>
        <end position="58"/>
    </location>
</feature>